<reference evidence="3" key="1">
    <citation type="journal article" date="2015" name="Genome Announc.">
        <title>Draft Genome Sequence of the Polyhydroxyalkanoate-Producing Bacterium Burkholderia sacchari LMG 19450 Isolated from Brazilian Sugarcane Plantation Soil.</title>
        <authorList>
            <person name="Alexandrino P.M."/>
            <person name="Mendonca T.T."/>
            <person name="Guaman Bautista L.P."/>
            <person name="Cherix J."/>
            <person name="Lozano-Sakalauskas G.C."/>
            <person name="Fujita A."/>
            <person name="Ramos Filho E."/>
            <person name="Long P."/>
            <person name="Padilla G."/>
            <person name="Taciro M.K."/>
            <person name="Gomez J.G."/>
            <person name="Silva L.F."/>
        </authorList>
    </citation>
    <scope>NUCLEOTIDE SEQUENCE</scope>
    <source>
        <strain evidence="3">LMG 19450</strain>
    </source>
</reference>
<comment type="caution">
    <text evidence="3">The sequence shown here is derived from an EMBL/GenBank/DDBJ whole genome shotgun (WGS) entry which is preliminary data.</text>
</comment>
<dbReference type="EMBL" id="JTDB02000015">
    <property type="protein sequence ID" value="NLP65565.1"/>
    <property type="molecule type" value="Genomic_DNA"/>
</dbReference>
<name>A0A8T6ZMT6_9BURK</name>
<feature type="domain" description="Toxin co-regulated pilus biosynthesis protein Q C-terminal" evidence="2">
    <location>
        <begin position="73"/>
        <end position="154"/>
    </location>
</feature>
<evidence type="ECO:0000313" key="4">
    <source>
        <dbReference type="EMBL" id="NLP65565.1"/>
    </source>
</evidence>
<dbReference type="EMBL" id="JTDB02000015">
    <property type="protein sequence ID" value="NLP65480.1"/>
    <property type="molecule type" value="Genomic_DNA"/>
</dbReference>
<organism evidence="3 5">
    <name type="scientific">Paraburkholderia sacchari</name>
    <dbReference type="NCBI Taxonomy" id="159450"/>
    <lineage>
        <taxon>Bacteria</taxon>
        <taxon>Pseudomonadati</taxon>
        <taxon>Pseudomonadota</taxon>
        <taxon>Betaproteobacteria</taxon>
        <taxon>Burkholderiales</taxon>
        <taxon>Burkholderiaceae</taxon>
        <taxon>Paraburkholderia</taxon>
    </lineage>
</organism>
<dbReference type="Gene3D" id="3.55.50.70">
    <property type="match status" value="1"/>
</dbReference>
<gene>
    <name evidence="3" type="ORF">NH14_030960</name>
    <name evidence="4" type="ORF">NH14_031395</name>
</gene>
<evidence type="ECO:0000313" key="3">
    <source>
        <dbReference type="EMBL" id="NLP65480.1"/>
    </source>
</evidence>
<keyword evidence="1" id="KW-0732">Signal</keyword>
<dbReference type="OrthoDB" id="9114203at2"/>
<accession>A0A8T6ZMT6</accession>
<feature type="chain" id="PRO_5036276823" description="Toxin co-regulated pilus biosynthesis protein Q C-terminal domain-containing protein" evidence="1">
    <location>
        <begin position="18"/>
        <end position="159"/>
    </location>
</feature>
<dbReference type="Pfam" id="PF10671">
    <property type="entry name" value="TcpQ"/>
    <property type="match status" value="1"/>
</dbReference>
<keyword evidence="5" id="KW-1185">Reference proteome</keyword>
<protein>
    <recommendedName>
        <fullName evidence="2">Toxin co-regulated pilus biosynthesis protein Q C-terminal domain-containing protein</fullName>
    </recommendedName>
</protein>
<feature type="signal peptide" evidence="1">
    <location>
        <begin position="1"/>
        <end position="17"/>
    </location>
</feature>
<dbReference type="Proteomes" id="UP000030460">
    <property type="component" value="Unassembled WGS sequence"/>
</dbReference>
<evidence type="ECO:0000259" key="2">
    <source>
        <dbReference type="Pfam" id="PF10671"/>
    </source>
</evidence>
<proteinExistence type="predicted"/>
<reference evidence="3" key="2">
    <citation type="submission" date="2020-04" db="EMBL/GenBank/DDBJ databases">
        <authorList>
            <person name="Alexandrino P."/>
            <person name="Mendonca T."/>
            <person name="Guaman L."/>
            <person name="Cherix J."/>
            <person name="Lozano-Sakalauskas G."/>
            <person name="Fujita A."/>
            <person name="Filho E.R."/>
            <person name="Long P."/>
            <person name="Padilla G."/>
            <person name="Taciro M.K."/>
            <person name="Gomez J.G."/>
            <person name="Silva L.F."/>
            <person name="Torres M."/>
        </authorList>
    </citation>
    <scope>NUCLEOTIDE SEQUENCE</scope>
    <source>
        <strain evidence="3">LMG 19450</strain>
    </source>
</reference>
<sequence length="159" mass="16709">MKRLLLPALLVPSVAMAGMVLVDDGSTATQTTGMPASPIVAVPPAVVSAPAIAAPVASTGAVQPVPDAGIVPVWTAPAGSTLRDSIQKWANQASWTLVWDAPDGVDKSVNYPIVAPLHFQGPIDQAVGDCIRLYEHAKKPLALEINQSQRLLYVHLKYS</sequence>
<dbReference type="InterPro" id="IPR018927">
    <property type="entry name" value="Pilus_synth_Q_C"/>
</dbReference>
<evidence type="ECO:0000313" key="5">
    <source>
        <dbReference type="Proteomes" id="UP000030460"/>
    </source>
</evidence>
<dbReference type="AlphaFoldDB" id="A0A8T6ZMT6"/>
<dbReference type="RefSeq" id="WP_084225986.1">
    <property type="nucleotide sequence ID" value="NZ_CADFGF010000021.1"/>
</dbReference>
<evidence type="ECO:0000256" key="1">
    <source>
        <dbReference type="SAM" id="SignalP"/>
    </source>
</evidence>